<evidence type="ECO:0000256" key="5">
    <source>
        <dbReference type="ARBA" id="ARBA00037082"/>
    </source>
</evidence>
<feature type="domain" description="Cupin type-1" evidence="8">
    <location>
        <begin position="186"/>
        <end position="344"/>
    </location>
</feature>
<dbReference type="InterPro" id="IPR006045">
    <property type="entry name" value="Cupin_1"/>
</dbReference>
<keyword evidence="7" id="KW-0732">Signal</keyword>
<evidence type="ECO:0000313" key="10">
    <source>
        <dbReference type="Proteomes" id="UP000188354"/>
    </source>
</evidence>
<dbReference type="Pfam" id="PF00190">
    <property type="entry name" value="Cupin_1"/>
    <property type="match status" value="2"/>
</dbReference>
<accession>A0A394DMF4</accession>
<feature type="compositionally biased region" description="Basic and acidic residues" evidence="6">
    <location>
        <begin position="32"/>
        <end position="82"/>
    </location>
</feature>
<reference evidence="9 10" key="1">
    <citation type="journal article" date="2017" name="Plant Biotechnol. J.">
        <title>A comprehensive draft genome sequence for lupin (Lupinus angustifolius), an emerging health food: insights into plant-microbe interactions and legume evolution.</title>
        <authorList>
            <person name="Hane J.K."/>
            <person name="Ming Y."/>
            <person name="Kamphuis L.G."/>
            <person name="Nelson M.N."/>
            <person name="Garg G."/>
            <person name="Atkins C.A."/>
            <person name="Bayer P.E."/>
            <person name="Bravo A."/>
            <person name="Bringans S."/>
            <person name="Cannon S."/>
            <person name="Edwards D."/>
            <person name="Foley R."/>
            <person name="Gao L.L."/>
            <person name="Harrison M.J."/>
            <person name="Huang W."/>
            <person name="Hurgobin B."/>
            <person name="Li S."/>
            <person name="Liu C.W."/>
            <person name="McGrath A."/>
            <person name="Morahan G."/>
            <person name="Murray J."/>
            <person name="Weller J."/>
            <person name="Jian J."/>
            <person name="Singh K.B."/>
        </authorList>
    </citation>
    <scope>NUCLEOTIDE SEQUENCE [LARGE SCALE GENOMIC DNA]</scope>
    <source>
        <strain evidence="10">cv. Tanjil</strain>
        <tissue evidence="9">Whole plant</tissue>
    </source>
</reference>
<dbReference type="PANTHER" id="PTHR31189">
    <property type="entry name" value="OS03G0336100 PROTEIN-RELATED"/>
    <property type="match status" value="1"/>
</dbReference>
<keyword evidence="3" id="KW-0325">Glycoprotein</keyword>
<dbReference type="OrthoDB" id="1425232at2759"/>
<evidence type="ECO:0000256" key="1">
    <source>
        <dbReference type="ARBA" id="ARBA00022761"/>
    </source>
</evidence>
<evidence type="ECO:0000256" key="3">
    <source>
        <dbReference type="ARBA" id="ARBA00023180"/>
    </source>
</evidence>
<evidence type="ECO:0000256" key="7">
    <source>
        <dbReference type="SAM" id="SignalP"/>
    </source>
</evidence>
<feature type="chain" id="PRO_5017481465" description="Cupin type-1 domain-containing protein" evidence="7">
    <location>
        <begin position="31"/>
        <end position="611"/>
    </location>
</feature>
<evidence type="ECO:0000256" key="2">
    <source>
        <dbReference type="ARBA" id="ARBA00023129"/>
    </source>
</evidence>
<feature type="region of interest" description="Disordered" evidence="6">
    <location>
        <begin position="580"/>
        <end position="600"/>
    </location>
</feature>
<dbReference type="Gramene" id="OIW21011">
    <property type="protein sequence ID" value="OIW21011"/>
    <property type="gene ID" value="TanjilG_27356"/>
</dbReference>
<dbReference type="GO" id="GO:0045735">
    <property type="term" value="F:nutrient reservoir activity"/>
    <property type="evidence" value="ECO:0007669"/>
    <property type="project" value="UniProtKB-KW"/>
</dbReference>
<dbReference type="InterPro" id="IPR014710">
    <property type="entry name" value="RmlC-like_jellyroll"/>
</dbReference>
<organism evidence="9 10">
    <name type="scientific">Lupinus angustifolius</name>
    <name type="common">Narrow-leaved blue lupine</name>
    <dbReference type="NCBI Taxonomy" id="3871"/>
    <lineage>
        <taxon>Eukaryota</taxon>
        <taxon>Viridiplantae</taxon>
        <taxon>Streptophyta</taxon>
        <taxon>Embryophyta</taxon>
        <taxon>Tracheophyta</taxon>
        <taxon>Spermatophyta</taxon>
        <taxon>Magnoliopsida</taxon>
        <taxon>eudicotyledons</taxon>
        <taxon>Gunneridae</taxon>
        <taxon>Pentapetalae</taxon>
        <taxon>rosids</taxon>
        <taxon>fabids</taxon>
        <taxon>Fabales</taxon>
        <taxon>Fabaceae</taxon>
        <taxon>Papilionoideae</taxon>
        <taxon>50 kb inversion clade</taxon>
        <taxon>genistoids sensu lato</taxon>
        <taxon>core genistoids</taxon>
        <taxon>Genisteae</taxon>
        <taxon>Lupinus</taxon>
    </lineage>
</organism>
<feature type="region of interest" description="Disordered" evidence="6">
    <location>
        <begin position="32"/>
        <end position="194"/>
    </location>
</feature>
<evidence type="ECO:0000256" key="6">
    <source>
        <dbReference type="SAM" id="MobiDB-lite"/>
    </source>
</evidence>
<name>A0A394DMF4_LUPAN</name>
<comment type="similarity">
    <text evidence="4">Belongs to the 7S seed storage protein family.</text>
</comment>
<gene>
    <name evidence="9" type="ORF">TanjilG_27356</name>
</gene>
<sequence length="611" mass="71926">MAKMRVRLPMLILLLGVVFLLAASIGIAYGEKDFTKNPPKEREEEEHEPRQQPRPRQQEEQEREHRREEKHDGEPSRGRSQSEESQEEEHERRREHHREREQEQQPRPQRRQEEEEEEEEWQPRRQRPQSRREEREEREQEQGSSSGSQRGSGDERRQHRERRVHREEREQEQDSRSDSRRQRNPYHFSSNRFQTYYRNRNGQIRVLERFNQRTNRLENLQNYRIIEFQSKPNTLILPKHSDADFILVVLNGRATITIVNPDKRQVYNLEQGDALRLPAGTTSYILNPDDNQNLRVAKLAIPINNPGKLYDFYPSTTKDQQSYFSGFSKNTLEATFNTRYEEIERVLLGDDELQENEKQRRGQEQSHQDEGVIVRVSKKQIQELRKHAQSSSGEGKPSESGPFNLRSNKPIYSNKFGNFYEITPDINPQFQDLNISLTFTEINEGALLLPHYNSKAIFIVVVDEGEGNYELVGIRDQQRQQDEQEEEYEQGEEEVRRYSDKLSKGDVFIIPAGHPLSINASSNLRLLGFGINANENQRNFLAGSEDNVIKQLDREVKELTFPGSIEDVERLIKNQQQSYFANAQPQQQQQREKEGRRGRRGPISSILNALY</sequence>
<keyword evidence="2" id="KW-0708">Seed storage protein</keyword>
<evidence type="ECO:0000313" key="9">
    <source>
        <dbReference type="EMBL" id="OIW21011.1"/>
    </source>
</evidence>
<feature type="compositionally biased region" description="Low complexity" evidence="6">
    <location>
        <begin position="390"/>
        <end position="402"/>
    </location>
</feature>
<dbReference type="InterPro" id="IPR050253">
    <property type="entry name" value="Seed_Storage-Functional"/>
</dbReference>
<feature type="domain" description="Cupin type-1" evidence="8">
    <location>
        <begin position="403"/>
        <end position="569"/>
    </location>
</feature>
<dbReference type="AlphaFoldDB" id="A0A394DMF4"/>
<protein>
    <recommendedName>
        <fullName evidence="8">Cupin type-1 domain-containing protein</fullName>
    </recommendedName>
</protein>
<dbReference type="PANTHER" id="PTHR31189:SF41">
    <property type="entry name" value="VICILIN C72"/>
    <property type="match status" value="1"/>
</dbReference>
<feature type="signal peptide" evidence="7">
    <location>
        <begin position="1"/>
        <end position="30"/>
    </location>
</feature>
<proteinExistence type="inferred from homology"/>
<evidence type="ECO:0000259" key="8">
    <source>
        <dbReference type="SMART" id="SM00835"/>
    </source>
</evidence>
<keyword evidence="1" id="KW-0758">Storage protein</keyword>
<feature type="compositionally biased region" description="Low complexity" evidence="6">
    <location>
        <begin position="580"/>
        <end position="589"/>
    </location>
</feature>
<feature type="compositionally biased region" description="Basic and acidic residues" evidence="6">
    <location>
        <begin position="152"/>
        <end position="181"/>
    </location>
</feature>
<feature type="compositionally biased region" description="Low complexity" evidence="6">
    <location>
        <begin position="142"/>
        <end position="151"/>
    </location>
</feature>
<dbReference type="EMBL" id="MLAU01017695">
    <property type="protein sequence ID" value="OIW21011.1"/>
    <property type="molecule type" value="Genomic_DNA"/>
</dbReference>
<feature type="region of interest" description="Disordered" evidence="6">
    <location>
        <begin position="384"/>
        <end position="407"/>
    </location>
</feature>
<evidence type="ECO:0000256" key="4">
    <source>
        <dbReference type="ARBA" id="ARBA00023597"/>
    </source>
</evidence>
<comment type="function">
    <text evidence="5">Seed storage protein. Accumulates during seed development and is hydrolyzed after germination to provide a carbon and nitrogen source for the developing seedling.</text>
</comment>
<feature type="region of interest" description="Disordered" evidence="6">
    <location>
        <begin position="476"/>
        <end position="495"/>
    </location>
</feature>
<dbReference type="CDD" id="cd02245">
    <property type="entry name" value="cupin_7S_vicilin-like_C"/>
    <property type="match status" value="1"/>
</dbReference>
<dbReference type="Proteomes" id="UP000188354">
    <property type="component" value="Unassembled WGS sequence"/>
</dbReference>
<feature type="compositionally biased region" description="Acidic residues" evidence="6">
    <location>
        <begin position="483"/>
        <end position="492"/>
    </location>
</feature>
<dbReference type="SUPFAM" id="SSF51182">
    <property type="entry name" value="RmlC-like cupins"/>
    <property type="match status" value="1"/>
</dbReference>
<dbReference type="CDD" id="cd02244">
    <property type="entry name" value="cupin_7S_vicilin-like_N"/>
    <property type="match status" value="1"/>
</dbReference>
<dbReference type="InterPro" id="IPR011051">
    <property type="entry name" value="RmlC_Cupin_sf"/>
</dbReference>
<dbReference type="Gene3D" id="2.60.120.10">
    <property type="entry name" value="Jelly Rolls"/>
    <property type="match status" value="2"/>
</dbReference>
<comment type="caution">
    <text evidence="9">The sequence shown here is derived from an EMBL/GenBank/DDBJ whole genome shotgun (WGS) entry which is preliminary data.</text>
</comment>
<keyword evidence="10" id="KW-1185">Reference proteome</keyword>
<feature type="compositionally biased region" description="Basic and acidic residues" evidence="6">
    <location>
        <begin position="130"/>
        <end position="141"/>
    </location>
</feature>
<dbReference type="SMART" id="SM00835">
    <property type="entry name" value="Cupin_1"/>
    <property type="match status" value="2"/>
</dbReference>
<dbReference type="SMR" id="A0A394DMF4"/>
<dbReference type="KEGG" id="lang:109339187"/>